<keyword evidence="1" id="KW-0808">Transferase</keyword>
<keyword evidence="4" id="KW-0443">Lipid metabolism</keyword>
<reference evidence="9 11" key="1">
    <citation type="journal article" date="2020" name="Stud. Mycol.">
        <title>101 Dothideomycetes genomes: a test case for predicting lifestyles and emergence of pathogens.</title>
        <authorList>
            <person name="Haridas S."/>
            <person name="Albert R."/>
            <person name="Binder M."/>
            <person name="Bloem J."/>
            <person name="Labutti K."/>
            <person name="Salamov A."/>
            <person name="Andreopoulos B."/>
            <person name="Baker S."/>
            <person name="Barry K."/>
            <person name="Bills G."/>
            <person name="Bluhm B."/>
            <person name="Cannon C."/>
            <person name="Castanera R."/>
            <person name="Culley D."/>
            <person name="Daum C."/>
            <person name="Ezra D."/>
            <person name="Gonzalez J."/>
            <person name="Henrissat B."/>
            <person name="Kuo A."/>
            <person name="Liang C."/>
            <person name="Lipzen A."/>
            <person name="Lutzoni F."/>
            <person name="Magnuson J."/>
            <person name="Mondo S."/>
            <person name="Nolan M."/>
            <person name="Ohm R."/>
            <person name="Pangilinan J."/>
            <person name="Park H.-J."/>
            <person name="Ramirez L."/>
            <person name="Alfaro M."/>
            <person name="Sun H."/>
            <person name="Tritt A."/>
            <person name="Yoshinaga Y."/>
            <person name="Zwiers L.-H."/>
            <person name="Turgeon B."/>
            <person name="Goodwin S."/>
            <person name="Spatafora J."/>
            <person name="Crous P."/>
            <person name="Grigoriev I."/>
        </authorList>
    </citation>
    <scope>NUCLEOTIDE SEQUENCE</scope>
    <source>
        <strain evidence="9 11">CBS 304.34</strain>
    </source>
</reference>
<feature type="region of interest" description="Disordered" evidence="7">
    <location>
        <begin position="261"/>
        <end position="311"/>
    </location>
</feature>
<dbReference type="PANTHER" id="PTHR23063:SF60">
    <property type="entry name" value="LYSOPHOSPHATIDIC ACID:OLEOYL-COA ACYLTRANSFERASE 1"/>
    <property type="match status" value="1"/>
</dbReference>
<evidence type="ECO:0000256" key="8">
    <source>
        <dbReference type="SAM" id="Phobius"/>
    </source>
</evidence>
<evidence type="ECO:0000256" key="1">
    <source>
        <dbReference type="ARBA" id="ARBA00022679"/>
    </source>
</evidence>
<evidence type="ECO:0000256" key="5">
    <source>
        <dbReference type="ARBA" id="ARBA00023136"/>
    </source>
</evidence>
<protein>
    <recommendedName>
        <fullName evidence="12">Phospholipid/glycerol acyltransferase domain-containing protein</fullName>
    </recommendedName>
</protein>
<evidence type="ECO:0000256" key="6">
    <source>
        <dbReference type="ARBA" id="ARBA00023315"/>
    </source>
</evidence>
<gene>
    <name evidence="9 11" type="ORF">BDZ99DRAFT_427050</name>
</gene>
<reference evidence="11" key="3">
    <citation type="submission" date="2025-04" db="UniProtKB">
        <authorList>
            <consortium name="RefSeq"/>
        </authorList>
    </citation>
    <scope>IDENTIFICATION</scope>
    <source>
        <strain evidence="11">CBS 304.34</strain>
    </source>
</reference>
<name>A0A6A6Y5W0_9PEZI</name>
<keyword evidence="5 8" id="KW-0472">Membrane</keyword>
<evidence type="ECO:0008006" key="12">
    <source>
        <dbReference type="Google" id="ProtNLM"/>
    </source>
</evidence>
<reference evidence="11" key="2">
    <citation type="submission" date="2020-04" db="EMBL/GenBank/DDBJ databases">
        <authorList>
            <consortium name="NCBI Genome Project"/>
        </authorList>
    </citation>
    <scope>NUCLEOTIDE SEQUENCE</scope>
    <source>
        <strain evidence="11">CBS 304.34</strain>
    </source>
</reference>
<sequence>MEKYSQFRDRGTAIAPFFPVTSPPSGLLWMPVHLFLFAVRVPALLCFSIFYFTILRWLPVGSFAKKAVLWCMIGIPGIWWIDLQIDRVKRGSLNSKAALARLPSAGTIIASSLTSPLDALYLAAIFDPIFTASYPGTRLVQRISLFRAMQLALLPPQLVPQRSSVDKLVPLSEILARYPDASVVVMPECTTTNGRGILPFSPSLLSTPPNTKIFPVNLRYTPGDITTPVPQEYLRWLWRLCSKPTHCIRVRVAECVYNNPTLTSPTPASSSTSRSTGLDAAAKNSHETNFLDTTDIGDGSDTLIGSDDVEDGLTPDERRVLDRVAEDLARLGRVKRVGLGVREKIEFMKVWGSRRR</sequence>
<evidence type="ECO:0000313" key="11">
    <source>
        <dbReference type="RefSeq" id="XP_033570579.1"/>
    </source>
</evidence>
<proteinExistence type="predicted"/>
<keyword evidence="6" id="KW-0012">Acyltransferase</keyword>
<feature type="compositionally biased region" description="Low complexity" evidence="7">
    <location>
        <begin position="261"/>
        <end position="276"/>
    </location>
</feature>
<evidence type="ECO:0000256" key="2">
    <source>
        <dbReference type="ARBA" id="ARBA00022692"/>
    </source>
</evidence>
<evidence type="ECO:0000256" key="7">
    <source>
        <dbReference type="SAM" id="MobiDB-lite"/>
    </source>
</evidence>
<dbReference type="GO" id="GO:0006629">
    <property type="term" value="P:lipid metabolic process"/>
    <property type="evidence" value="ECO:0007669"/>
    <property type="project" value="UniProtKB-KW"/>
</dbReference>
<dbReference type="AlphaFoldDB" id="A0A6A6Y5W0"/>
<keyword evidence="3 8" id="KW-1133">Transmembrane helix</keyword>
<accession>A0A6A6Y5W0</accession>
<dbReference type="OrthoDB" id="272512at2759"/>
<evidence type="ECO:0000256" key="3">
    <source>
        <dbReference type="ARBA" id="ARBA00022989"/>
    </source>
</evidence>
<dbReference type="RefSeq" id="XP_033570579.1">
    <property type="nucleotide sequence ID" value="XM_033717145.1"/>
</dbReference>
<keyword evidence="10" id="KW-1185">Reference proteome</keyword>
<organism evidence="9">
    <name type="scientific">Mytilinidion resinicola</name>
    <dbReference type="NCBI Taxonomy" id="574789"/>
    <lineage>
        <taxon>Eukaryota</taxon>
        <taxon>Fungi</taxon>
        <taxon>Dikarya</taxon>
        <taxon>Ascomycota</taxon>
        <taxon>Pezizomycotina</taxon>
        <taxon>Dothideomycetes</taxon>
        <taxon>Pleosporomycetidae</taxon>
        <taxon>Mytilinidiales</taxon>
        <taxon>Mytilinidiaceae</taxon>
        <taxon>Mytilinidion</taxon>
    </lineage>
</organism>
<dbReference type="EMBL" id="MU003717">
    <property type="protein sequence ID" value="KAF2803615.1"/>
    <property type="molecule type" value="Genomic_DNA"/>
</dbReference>
<evidence type="ECO:0000313" key="9">
    <source>
        <dbReference type="EMBL" id="KAF2803615.1"/>
    </source>
</evidence>
<dbReference type="Proteomes" id="UP000504636">
    <property type="component" value="Unplaced"/>
</dbReference>
<dbReference type="GeneID" id="54458038"/>
<dbReference type="PANTHER" id="PTHR23063">
    <property type="entry name" value="PHOSPHOLIPID ACYLTRANSFERASE"/>
    <property type="match status" value="1"/>
</dbReference>
<feature type="transmembrane region" description="Helical" evidence="8">
    <location>
        <begin position="32"/>
        <end position="55"/>
    </location>
</feature>
<evidence type="ECO:0000256" key="4">
    <source>
        <dbReference type="ARBA" id="ARBA00023098"/>
    </source>
</evidence>
<evidence type="ECO:0000313" key="10">
    <source>
        <dbReference type="Proteomes" id="UP000504636"/>
    </source>
</evidence>
<keyword evidence="2 8" id="KW-0812">Transmembrane</keyword>
<dbReference type="GO" id="GO:0016746">
    <property type="term" value="F:acyltransferase activity"/>
    <property type="evidence" value="ECO:0007669"/>
    <property type="project" value="UniProtKB-KW"/>
</dbReference>